<dbReference type="InterPro" id="IPR005801">
    <property type="entry name" value="ADC_synthase"/>
</dbReference>
<dbReference type="AlphaFoldDB" id="A0A101E1X2"/>
<dbReference type="InterPro" id="IPR010116">
    <property type="entry name" value="Anthranilate_synth_I_arc_typ"/>
</dbReference>
<dbReference type="EMBL" id="LGEX01000008">
    <property type="protein sequence ID" value="KUK07289.1"/>
    <property type="molecule type" value="Genomic_DNA"/>
</dbReference>
<dbReference type="Pfam" id="PF04715">
    <property type="entry name" value="Anth_synt_I_N"/>
    <property type="match status" value="1"/>
</dbReference>
<keyword evidence="6 11" id="KW-0822">Tryptophan biosynthesis</keyword>
<comment type="caution">
    <text evidence="15">The sequence shown here is derived from an EMBL/GenBank/DDBJ whole genome shotgun (WGS) entry which is preliminary data.</text>
</comment>
<evidence type="ECO:0000313" key="17">
    <source>
        <dbReference type="Proteomes" id="UP000054307"/>
    </source>
</evidence>
<evidence type="ECO:0000256" key="3">
    <source>
        <dbReference type="ARBA" id="ARBA00009562"/>
    </source>
</evidence>
<keyword evidence="4 11" id="KW-0028">Amino-acid biosynthesis</keyword>
<evidence type="ECO:0000313" key="15">
    <source>
        <dbReference type="EMBL" id="KUK07289.1"/>
    </source>
</evidence>
<gene>
    <name evidence="11" type="primary">trpE</name>
    <name evidence="14" type="ORF">XD40_0965</name>
    <name evidence="15" type="ORF">XD48_0465</name>
</gene>
<name>A0A101E1X2_ARCFL</name>
<evidence type="ECO:0000259" key="13">
    <source>
        <dbReference type="Pfam" id="PF04715"/>
    </source>
</evidence>
<evidence type="ECO:0000256" key="7">
    <source>
        <dbReference type="ARBA" id="ARBA00022842"/>
    </source>
</evidence>
<evidence type="ECO:0000313" key="16">
    <source>
        <dbReference type="Proteomes" id="UP000054015"/>
    </source>
</evidence>
<evidence type="ECO:0000256" key="9">
    <source>
        <dbReference type="ARBA" id="ARBA00023239"/>
    </source>
</evidence>
<dbReference type="UniPathway" id="UPA00035">
    <property type="reaction ID" value="UER00040"/>
</dbReference>
<dbReference type="Gene3D" id="3.60.120.10">
    <property type="entry name" value="Anthranilate synthase"/>
    <property type="match status" value="1"/>
</dbReference>
<keyword evidence="8 11" id="KW-0057">Aromatic amino acid biosynthesis</keyword>
<evidence type="ECO:0000256" key="2">
    <source>
        <dbReference type="ARBA" id="ARBA00004873"/>
    </source>
</evidence>
<dbReference type="NCBIfam" id="TIGR01820">
    <property type="entry name" value="TrpE-arch"/>
    <property type="match status" value="1"/>
</dbReference>
<dbReference type="GO" id="GO:0004049">
    <property type="term" value="F:anthranilate synthase activity"/>
    <property type="evidence" value="ECO:0007669"/>
    <property type="project" value="UniProtKB-EC"/>
</dbReference>
<comment type="similarity">
    <text evidence="3 11">Belongs to the anthranilate synthase component I family.</text>
</comment>
<dbReference type="EMBL" id="LGEQ01000014">
    <property type="protein sequence ID" value="KUJ93834.1"/>
    <property type="molecule type" value="Genomic_DNA"/>
</dbReference>
<dbReference type="GO" id="GO:0000162">
    <property type="term" value="P:L-tryptophan biosynthetic process"/>
    <property type="evidence" value="ECO:0007669"/>
    <property type="project" value="UniProtKB-UniPathway"/>
</dbReference>
<comment type="subunit">
    <text evidence="11">Heterotetramer consisting of two non-identical subunits: a beta subunit (TrpG) and a large alpha subunit (TrpE).</text>
</comment>
<dbReference type="GO" id="GO:0046872">
    <property type="term" value="F:metal ion binding"/>
    <property type="evidence" value="ECO:0007669"/>
    <property type="project" value="UniProtKB-KW"/>
</dbReference>
<dbReference type="InterPro" id="IPR006805">
    <property type="entry name" value="Anth_synth_I_N"/>
</dbReference>
<dbReference type="InterPro" id="IPR015890">
    <property type="entry name" value="Chorismate_C"/>
</dbReference>
<dbReference type="Proteomes" id="UP000054307">
    <property type="component" value="Unassembled WGS sequence"/>
</dbReference>
<comment type="catalytic activity">
    <reaction evidence="10 11">
        <text>chorismate + L-glutamine = anthranilate + pyruvate + L-glutamate + H(+)</text>
        <dbReference type="Rhea" id="RHEA:21732"/>
        <dbReference type="ChEBI" id="CHEBI:15361"/>
        <dbReference type="ChEBI" id="CHEBI:15378"/>
        <dbReference type="ChEBI" id="CHEBI:16567"/>
        <dbReference type="ChEBI" id="CHEBI:29748"/>
        <dbReference type="ChEBI" id="CHEBI:29985"/>
        <dbReference type="ChEBI" id="CHEBI:58359"/>
        <dbReference type="EC" id="4.1.3.27"/>
    </reaction>
</comment>
<evidence type="ECO:0000256" key="10">
    <source>
        <dbReference type="ARBA" id="ARBA00047683"/>
    </source>
</evidence>
<dbReference type="PANTHER" id="PTHR11236">
    <property type="entry name" value="AMINOBENZOATE/ANTHRANILATE SYNTHASE"/>
    <property type="match status" value="1"/>
</dbReference>
<evidence type="ECO:0000256" key="5">
    <source>
        <dbReference type="ARBA" id="ARBA00022723"/>
    </source>
</evidence>
<organism evidence="15 16">
    <name type="scientific">Archaeoglobus fulgidus</name>
    <dbReference type="NCBI Taxonomy" id="2234"/>
    <lineage>
        <taxon>Archaea</taxon>
        <taxon>Methanobacteriati</taxon>
        <taxon>Methanobacteriota</taxon>
        <taxon>Archaeoglobi</taxon>
        <taxon>Archaeoglobales</taxon>
        <taxon>Archaeoglobaceae</taxon>
        <taxon>Archaeoglobus</taxon>
    </lineage>
</organism>
<evidence type="ECO:0000256" key="1">
    <source>
        <dbReference type="ARBA" id="ARBA00001946"/>
    </source>
</evidence>
<dbReference type="Proteomes" id="UP000054015">
    <property type="component" value="Unassembled WGS sequence"/>
</dbReference>
<comment type="cofactor">
    <cofactor evidence="1 11">
        <name>Mg(2+)</name>
        <dbReference type="ChEBI" id="CHEBI:18420"/>
    </cofactor>
</comment>
<keyword evidence="9 11" id="KW-0456">Lyase</keyword>
<accession>A0A101E1X2</accession>
<reference evidence="15" key="1">
    <citation type="journal article" date="2015" name="MBio">
        <title>Genome-resolved metagenomic analysis reveals roles for candidate phyla and other microbial community members in biogeochemical transformations in oil reservoirs.</title>
        <authorList>
            <person name="Hu P."/>
            <person name="Tom L."/>
            <person name="Singh A."/>
            <person name="Thomas B.C."/>
            <person name="Baker B.J."/>
            <person name="Piceno Y.M."/>
            <person name="Andersen G.L."/>
            <person name="Banfield J.F."/>
        </authorList>
    </citation>
    <scope>NUCLEOTIDE SEQUENCE [LARGE SCALE GENOMIC DNA]</scope>
    <source>
        <strain evidence="15">49_2300</strain>
        <strain evidence="14">49_95</strain>
    </source>
</reference>
<dbReference type="InterPro" id="IPR019999">
    <property type="entry name" value="Anth_synth_I-like"/>
</dbReference>
<dbReference type="Pfam" id="PF00425">
    <property type="entry name" value="Chorismate_bind"/>
    <property type="match status" value="1"/>
</dbReference>
<dbReference type="SUPFAM" id="SSF56322">
    <property type="entry name" value="ADC synthase"/>
    <property type="match status" value="1"/>
</dbReference>
<sequence length="411" mass="46346">MQKHEYVNPVKLYSAIRDEKFPFILESAEKSGRARYTYISFNPLYTVRVGSRTRVDGEVISKISDPFDALNEIHVKGLLVGYVAYEAVKNYIGKKPQTPSVFGCYDGYFVYDHYLRKLFSVNVENADKIVERAKRVEVEQVRGNSEVLRAGSREKFEKMVERGKEQIFEGEVYQIVLSREYVVDTDLSPFQMYLNLRETNPSPYMFLLEFDRALIGSSPETMGRVEGNSFIINPIAGTARREAGREKEIAEKLLSDEKERAEHVMLVDLARNDVRKVCRAGSVRVSRFMEVVEYPSVLHIESEVVGELKAGVTHFDAMKATFPAGTVTGAPKLRAIELIDEIEGDCRGVYAGAVGYFSENVSDLAIAIRMIEFDGKARIRAGAGIVADSVPEREFFETENKIARVLRAVGL</sequence>
<dbReference type="PRINTS" id="PR00095">
    <property type="entry name" value="ANTSNTHASEI"/>
</dbReference>
<feature type="domain" description="Anthranilate synthase component I N-terminal" evidence="13">
    <location>
        <begin position="7"/>
        <end position="119"/>
    </location>
</feature>
<evidence type="ECO:0000259" key="12">
    <source>
        <dbReference type="Pfam" id="PF00425"/>
    </source>
</evidence>
<feature type="domain" description="Chorismate-utilising enzyme C-terminal" evidence="12">
    <location>
        <begin position="153"/>
        <end position="401"/>
    </location>
</feature>
<reference evidence="16 17" key="2">
    <citation type="journal article" date="2015" name="MBio">
        <title>Genome-Resolved Metagenomic Analysis Reveals Roles for Candidate Phyla and Other Microbial Community Members in Biogeochemical Transformations in Oil Reservoirs.</title>
        <authorList>
            <person name="Hu P."/>
            <person name="Tom L."/>
            <person name="Singh A."/>
            <person name="Thomas B.C."/>
            <person name="Baker B.J."/>
            <person name="Piceno Y.M."/>
            <person name="Andersen G.L."/>
            <person name="Banfield J.F."/>
        </authorList>
    </citation>
    <scope>NUCLEOTIDE SEQUENCE [LARGE SCALE GENOMIC DNA]</scope>
</reference>
<dbReference type="SMR" id="A0A101E1X2"/>
<proteinExistence type="inferred from homology"/>
<evidence type="ECO:0000256" key="8">
    <source>
        <dbReference type="ARBA" id="ARBA00023141"/>
    </source>
</evidence>
<keyword evidence="7 11" id="KW-0460">Magnesium</keyword>
<dbReference type="EC" id="4.1.3.27" evidence="11"/>
<protein>
    <recommendedName>
        <fullName evidence="11">Anthranilate synthase component 1</fullName>
        <ecNumber evidence="11">4.1.3.27</ecNumber>
    </recommendedName>
</protein>
<evidence type="ECO:0000256" key="6">
    <source>
        <dbReference type="ARBA" id="ARBA00022822"/>
    </source>
</evidence>
<dbReference type="PANTHER" id="PTHR11236:SF9">
    <property type="entry name" value="ANTHRANILATE SYNTHASE COMPONENT 1"/>
    <property type="match status" value="1"/>
</dbReference>
<dbReference type="NCBIfam" id="NF010087">
    <property type="entry name" value="PRK13572.1"/>
    <property type="match status" value="1"/>
</dbReference>
<evidence type="ECO:0000256" key="11">
    <source>
        <dbReference type="RuleBase" id="RU364045"/>
    </source>
</evidence>
<evidence type="ECO:0000256" key="4">
    <source>
        <dbReference type="ARBA" id="ARBA00022605"/>
    </source>
</evidence>
<evidence type="ECO:0000313" key="14">
    <source>
        <dbReference type="EMBL" id="KUJ93834.1"/>
    </source>
</evidence>
<dbReference type="PATRIC" id="fig|2234.6.peg.1414"/>
<comment type="function">
    <text evidence="11">Part of a heterotetrameric complex that catalyzes the two-step biosynthesis of anthranilate, an intermediate in the biosynthesis of L-tryptophan. In the first step, the glutamine-binding beta subunit (TrpG) of anthranilate synthase (AS) provides the glutamine amidotransferase activity which generates ammonia as a substrate that, along with chorismate, is used in the second step, catalyzed by the large alpha subunit of AS (TrpE) to produce anthranilate. In the absence of TrpG, TrpE can synthesize anthranilate directly from chorismate and high concentrations of ammonia.</text>
</comment>
<keyword evidence="5 11" id="KW-0479">Metal-binding</keyword>
<comment type="pathway">
    <text evidence="2 11">Amino-acid biosynthesis; L-tryptophan biosynthesis; L-tryptophan from chorismate: step 1/5.</text>
</comment>
<dbReference type="OMA" id="ETMGSVE"/>